<protein>
    <submittedName>
        <fullName evidence="2">Uncharacterized protein</fullName>
    </submittedName>
</protein>
<dbReference type="AlphaFoldDB" id="A0AAC9UL87"/>
<dbReference type="Proteomes" id="UP000198329">
    <property type="component" value="Chromosome II"/>
</dbReference>
<feature type="chain" id="PRO_5042000310" evidence="1">
    <location>
        <begin position="20"/>
        <end position="158"/>
    </location>
</feature>
<dbReference type="KEGG" id="png:PNIG_b0121"/>
<evidence type="ECO:0000313" key="2">
    <source>
        <dbReference type="EMBL" id="ASM55768.1"/>
    </source>
</evidence>
<reference evidence="2 3" key="1">
    <citation type="submission" date="2015-03" db="EMBL/GenBank/DDBJ databases">
        <authorList>
            <person name="Xie B.-B."/>
            <person name="Rong J.-C."/>
            <person name="Qin Q.-L."/>
            <person name="Zhang Y.-Z."/>
        </authorList>
    </citation>
    <scope>NUCLEOTIDE SEQUENCE [LARGE SCALE GENOMIC DNA]</scope>
    <source>
        <strain evidence="2 3">KMM 661</strain>
    </source>
</reference>
<keyword evidence="1" id="KW-0732">Signal</keyword>
<keyword evidence="3" id="KW-1185">Reference proteome</keyword>
<name>A0AAC9UL87_9GAMM</name>
<gene>
    <name evidence="2" type="ORF">PNIG_b0121</name>
</gene>
<dbReference type="GeneID" id="300943384"/>
<sequence length="158" mass="18885">MIKWILLILLGLFTSFPQAYEPYSQGHCDSIEKERETIRSRLRQGYRVKEGERLKARFKSLFEELAKHCDNPKQTNRTYQRSSVYSTSNNALLHTKMPNMQFYSDSYNDPGKLKAWSEFYTLPKRCRAKGMESSDFVWCSEYRGEQKRLFEEQWSKRP</sequence>
<evidence type="ECO:0000313" key="3">
    <source>
        <dbReference type="Proteomes" id="UP000198329"/>
    </source>
</evidence>
<feature type="signal peptide" evidence="1">
    <location>
        <begin position="1"/>
        <end position="19"/>
    </location>
</feature>
<dbReference type="EMBL" id="CP011037">
    <property type="protein sequence ID" value="ASM55768.1"/>
    <property type="molecule type" value="Genomic_DNA"/>
</dbReference>
<accession>A0AAC9UL87</accession>
<organism evidence="2 3">
    <name type="scientific">Pseudoalteromonas nigrifaciens</name>
    <dbReference type="NCBI Taxonomy" id="28109"/>
    <lineage>
        <taxon>Bacteria</taxon>
        <taxon>Pseudomonadati</taxon>
        <taxon>Pseudomonadota</taxon>
        <taxon>Gammaproteobacteria</taxon>
        <taxon>Alteromonadales</taxon>
        <taxon>Pseudoalteromonadaceae</taxon>
        <taxon>Pseudoalteromonas</taxon>
    </lineage>
</organism>
<dbReference type="RefSeq" id="WP_089369050.1">
    <property type="nucleotide sequence ID" value="NZ_BJXZ01000022.1"/>
</dbReference>
<evidence type="ECO:0000256" key="1">
    <source>
        <dbReference type="SAM" id="SignalP"/>
    </source>
</evidence>
<proteinExistence type="predicted"/>